<accession>A0A401LIW6</accession>
<organism evidence="7 8">
    <name type="scientific">Mesosutterella multiformis</name>
    <dbReference type="NCBI Taxonomy" id="2259133"/>
    <lineage>
        <taxon>Bacteria</taxon>
        <taxon>Pseudomonadati</taxon>
        <taxon>Pseudomonadota</taxon>
        <taxon>Betaproteobacteria</taxon>
        <taxon>Burkholderiales</taxon>
        <taxon>Sutterellaceae</taxon>
        <taxon>Mesosutterella</taxon>
    </lineage>
</organism>
<dbReference type="InterPro" id="IPR051013">
    <property type="entry name" value="MBL_superfamily_lactonases"/>
</dbReference>
<dbReference type="Gene3D" id="3.60.15.10">
    <property type="entry name" value="Ribonuclease Z/Hydroxyacylglutathione hydrolase-like"/>
    <property type="match status" value="1"/>
</dbReference>
<gene>
    <name evidence="7" type="ORF">MESMUL_18080</name>
</gene>
<evidence type="ECO:0000256" key="5">
    <source>
        <dbReference type="SAM" id="SignalP"/>
    </source>
</evidence>
<dbReference type="PANTHER" id="PTHR42978">
    <property type="entry name" value="QUORUM-QUENCHING LACTONASE YTNP-RELATED-RELATED"/>
    <property type="match status" value="1"/>
</dbReference>
<evidence type="ECO:0000256" key="1">
    <source>
        <dbReference type="ARBA" id="ARBA00007749"/>
    </source>
</evidence>
<dbReference type="Pfam" id="PF00753">
    <property type="entry name" value="Lactamase_B"/>
    <property type="match status" value="1"/>
</dbReference>
<proteinExistence type="inferred from homology"/>
<feature type="chain" id="PRO_5030071326" evidence="5">
    <location>
        <begin position="29"/>
        <end position="313"/>
    </location>
</feature>
<keyword evidence="4" id="KW-0862">Zinc</keyword>
<comment type="similarity">
    <text evidence="1">Belongs to the metallo-beta-lactamase superfamily.</text>
</comment>
<dbReference type="EMBL" id="BGZJ01000002">
    <property type="protein sequence ID" value="GBO94454.1"/>
    <property type="molecule type" value="Genomic_DNA"/>
</dbReference>
<evidence type="ECO:0000256" key="2">
    <source>
        <dbReference type="ARBA" id="ARBA00022723"/>
    </source>
</evidence>
<dbReference type="InterPro" id="IPR036866">
    <property type="entry name" value="RibonucZ/Hydroxyglut_hydro"/>
</dbReference>
<evidence type="ECO:0000256" key="3">
    <source>
        <dbReference type="ARBA" id="ARBA00022801"/>
    </source>
</evidence>
<dbReference type="InterPro" id="IPR006311">
    <property type="entry name" value="TAT_signal"/>
</dbReference>
<evidence type="ECO:0000259" key="6">
    <source>
        <dbReference type="SMART" id="SM00849"/>
    </source>
</evidence>
<evidence type="ECO:0000256" key="4">
    <source>
        <dbReference type="ARBA" id="ARBA00022833"/>
    </source>
</evidence>
<dbReference type="OrthoDB" id="5443440at2"/>
<dbReference type="PANTHER" id="PTHR42978:SF6">
    <property type="entry name" value="QUORUM-QUENCHING LACTONASE YTNP-RELATED"/>
    <property type="match status" value="1"/>
</dbReference>
<dbReference type="GO" id="GO:0016787">
    <property type="term" value="F:hydrolase activity"/>
    <property type="evidence" value="ECO:0007669"/>
    <property type="project" value="UniProtKB-KW"/>
</dbReference>
<name>A0A388SIB9_9BURK</name>
<dbReference type="Proteomes" id="UP000266091">
    <property type="component" value="Unassembled WGS sequence"/>
</dbReference>
<dbReference type="InterPro" id="IPR001279">
    <property type="entry name" value="Metallo-B-lactamas"/>
</dbReference>
<comment type="caution">
    <text evidence="7">The sequence shown here is derived from an EMBL/GenBank/DDBJ whole genome shotgun (WGS) entry which is preliminary data.</text>
</comment>
<dbReference type="SMART" id="SM00849">
    <property type="entry name" value="Lactamase_B"/>
    <property type="match status" value="1"/>
</dbReference>
<keyword evidence="8" id="KW-1185">Reference proteome</keyword>
<dbReference type="SUPFAM" id="SSF56281">
    <property type="entry name" value="Metallo-hydrolase/oxidoreductase"/>
    <property type="match status" value="1"/>
</dbReference>
<evidence type="ECO:0000313" key="7">
    <source>
        <dbReference type="EMBL" id="GBO94454.1"/>
    </source>
</evidence>
<dbReference type="AlphaFoldDB" id="A0A388SIB9"/>
<dbReference type="CDD" id="cd07720">
    <property type="entry name" value="OPHC2-like_MBL-fold"/>
    <property type="match status" value="1"/>
</dbReference>
<reference evidence="7 8" key="1">
    <citation type="journal article" date="2018" name="Int. J. Syst. Evol. Microbiol.">
        <title>Mesosutterella multiformis gen. nov., sp. nov., a member of the family Sutterellaceae and Sutterella megalosphaeroides sp. nov., isolated from human faeces.</title>
        <authorList>
            <person name="Sakamoto M."/>
            <person name="Ikeyama N."/>
            <person name="Kunihiro T."/>
            <person name="Iino T."/>
            <person name="Yuki M."/>
            <person name="Ohkuma M."/>
        </authorList>
    </citation>
    <scope>NUCLEOTIDE SEQUENCE [LARGE SCALE GENOMIC DNA]</scope>
    <source>
        <strain evidence="7 8">4NBBH2</strain>
    </source>
</reference>
<keyword evidence="3 7" id="KW-0378">Hydrolase</keyword>
<dbReference type="RefSeq" id="WP_116270711.1">
    <property type="nucleotide sequence ID" value="NZ_BGZJ01000002.1"/>
</dbReference>
<dbReference type="PROSITE" id="PS51318">
    <property type="entry name" value="TAT"/>
    <property type="match status" value="1"/>
</dbReference>
<accession>A0A388SIB9</accession>
<feature type="signal peptide" evidence="5">
    <location>
        <begin position="1"/>
        <end position="28"/>
    </location>
</feature>
<protein>
    <submittedName>
        <fullName evidence="7">MBL fold metallo-hydrolase</fullName>
    </submittedName>
</protein>
<dbReference type="GO" id="GO:0046872">
    <property type="term" value="F:metal ion binding"/>
    <property type="evidence" value="ECO:0007669"/>
    <property type="project" value="UniProtKB-KW"/>
</dbReference>
<evidence type="ECO:0000313" key="8">
    <source>
        <dbReference type="Proteomes" id="UP000266091"/>
    </source>
</evidence>
<keyword evidence="2" id="KW-0479">Metal-binding</keyword>
<sequence>MSQPAFSRRVLLSAAAAAGAAISLPFGAESKESTTMDKKDMEGIRHYEFGNVTVTSISDGTRAQDPGLSLASKERIEELVRQSCQTPDTLEHYVNVFHIKSGRRSVVIDTGYGIGKGLALTRLFSEVKPTTITDVLITHCHPDHISGLTHNGEAAFPKAKVWVPKTDYEFFTGESVPEETRKATAEFFAPYEEAGHLKLIDKAETLFGDFSAEFHPGHTPGHAFFVLDTEQGEIVFAGDVAHVAAVQFADPTISARYDMDPKRAAAERIDLFTELAESTHLLAGGHLPFPGIGRVRKFGSGFEFLTLPYRDRL</sequence>
<keyword evidence="5" id="KW-0732">Signal</keyword>
<feature type="domain" description="Metallo-beta-lactamase" evidence="6">
    <location>
        <begin position="93"/>
        <end position="286"/>
    </location>
</feature>